<name>A0A3A3FSX4_9BURK</name>
<protein>
    <submittedName>
        <fullName evidence="1">Uncharacterized protein</fullName>
    </submittedName>
</protein>
<dbReference type="AlphaFoldDB" id="A0A3A3FSX4"/>
<comment type="caution">
    <text evidence="1">The sequence shown here is derived from an EMBL/GenBank/DDBJ whole genome shotgun (WGS) entry which is preliminary data.</text>
</comment>
<organism evidence="1 2">
    <name type="scientific">Noviherbaspirillum saxi</name>
    <dbReference type="NCBI Taxonomy" id="2320863"/>
    <lineage>
        <taxon>Bacteria</taxon>
        <taxon>Pseudomonadati</taxon>
        <taxon>Pseudomonadota</taxon>
        <taxon>Betaproteobacteria</taxon>
        <taxon>Burkholderiales</taxon>
        <taxon>Oxalobacteraceae</taxon>
        <taxon>Noviherbaspirillum</taxon>
    </lineage>
</organism>
<reference evidence="2" key="1">
    <citation type="submission" date="2018-09" db="EMBL/GenBank/DDBJ databases">
        <authorList>
            <person name="Zhu H."/>
        </authorList>
    </citation>
    <scope>NUCLEOTIDE SEQUENCE [LARGE SCALE GENOMIC DNA]</scope>
    <source>
        <strain evidence="2">K1R23-30</strain>
    </source>
</reference>
<evidence type="ECO:0000313" key="1">
    <source>
        <dbReference type="EMBL" id="RJF99282.1"/>
    </source>
</evidence>
<dbReference type="EMBL" id="QYUO01000001">
    <property type="protein sequence ID" value="RJF99282.1"/>
    <property type="molecule type" value="Genomic_DNA"/>
</dbReference>
<gene>
    <name evidence="1" type="ORF">D3871_12690</name>
</gene>
<accession>A0A3A3FSX4</accession>
<dbReference type="Proteomes" id="UP000265955">
    <property type="component" value="Unassembled WGS sequence"/>
</dbReference>
<sequence length="75" mass="7757">MVTAVCVAAALSACGGAPPDDDGNLSGAPIQGNRTRGFVASSSDFNPKIWDHHNWDECDCGRNANPSNAPWTGGK</sequence>
<proteinExistence type="predicted"/>
<evidence type="ECO:0000313" key="2">
    <source>
        <dbReference type="Proteomes" id="UP000265955"/>
    </source>
</evidence>
<keyword evidence="2" id="KW-1185">Reference proteome</keyword>